<dbReference type="PANTHER" id="PTHR11533">
    <property type="entry name" value="PROTEASE M1 ZINC METALLOPROTEASE"/>
    <property type="match status" value="1"/>
</dbReference>
<dbReference type="EC" id="3.4.11.-" evidence="22"/>
<dbReference type="GO" id="GO:0006508">
    <property type="term" value="P:proteolysis"/>
    <property type="evidence" value="ECO:0007669"/>
    <property type="project" value="UniProtKB-KW"/>
</dbReference>
<feature type="domain" description="Peptidase M1 membrane alanine aminopeptidase" evidence="25">
    <location>
        <begin position="266"/>
        <end position="472"/>
    </location>
</feature>
<organism evidence="28 29">
    <name type="scientific">Hermetia illucens</name>
    <name type="common">Black soldier fly</name>
    <dbReference type="NCBI Taxonomy" id="343691"/>
    <lineage>
        <taxon>Eukaryota</taxon>
        <taxon>Metazoa</taxon>
        <taxon>Ecdysozoa</taxon>
        <taxon>Arthropoda</taxon>
        <taxon>Hexapoda</taxon>
        <taxon>Insecta</taxon>
        <taxon>Pterygota</taxon>
        <taxon>Neoptera</taxon>
        <taxon>Endopterygota</taxon>
        <taxon>Diptera</taxon>
        <taxon>Brachycera</taxon>
        <taxon>Stratiomyomorpha</taxon>
        <taxon>Stratiomyidae</taxon>
        <taxon>Hermetiinae</taxon>
        <taxon>Hermetia</taxon>
    </lineage>
</organism>
<evidence type="ECO:0000256" key="22">
    <source>
        <dbReference type="RuleBase" id="RU364040"/>
    </source>
</evidence>
<dbReference type="Gene3D" id="1.10.390.10">
    <property type="entry name" value="Neutral Protease Domain 2"/>
    <property type="match status" value="1"/>
</dbReference>
<evidence type="ECO:0000256" key="23">
    <source>
        <dbReference type="SAM" id="MobiDB-lite"/>
    </source>
</evidence>
<comment type="cofactor">
    <cofactor evidence="20 22">
        <name>Zn(2+)</name>
        <dbReference type="ChEBI" id="CHEBI:29105"/>
    </cofactor>
    <text evidence="20 22">Binds 1 zinc ion per subunit.</text>
</comment>
<dbReference type="InterPro" id="IPR034016">
    <property type="entry name" value="M1_APN-typ"/>
</dbReference>
<evidence type="ECO:0000256" key="13">
    <source>
        <dbReference type="ARBA" id="ARBA00022968"/>
    </source>
</evidence>
<dbReference type="OMA" id="VFGDENW"/>
<dbReference type="GO" id="GO:0005886">
    <property type="term" value="C:plasma membrane"/>
    <property type="evidence" value="ECO:0007669"/>
    <property type="project" value="UniProtKB-SubCell"/>
</dbReference>
<keyword evidence="18" id="KW-0449">Lipoprotein</keyword>
<dbReference type="EMBL" id="LR899013">
    <property type="protein sequence ID" value="CAD7089996.1"/>
    <property type="molecule type" value="Genomic_DNA"/>
</dbReference>
<dbReference type="InterPro" id="IPR042097">
    <property type="entry name" value="Aminopeptidase_N-like_N_sf"/>
</dbReference>
<evidence type="ECO:0000256" key="2">
    <source>
        <dbReference type="ARBA" id="ARBA00004609"/>
    </source>
</evidence>
<keyword evidence="17" id="KW-0325">Glycoprotein</keyword>
<evidence type="ECO:0000256" key="14">
    <source>
        <dbReference type="ARBA" id="ARBA00022989"/>
    </source>
</evidence>
<evidence type="ECO:0000256" key="16">
    <source>
        <dbReference type="ARBA" id="ARBA00023136"/>
    </source>
</evidence>
<evidence type="ECO:0000256" key="3">
    <source>
        <dbReference type="ARBA" id="ARBA00010136"/>
    </source>
</evidence>
<evidence type="ECO:0000256" key="24">
    <source>
        <dbReference type="SAM" id="SignalP"/>
    </source>
</evidence>
<dbReference type="InParanoid" id="A0A7R8V0S2"/>
<comment type="similarity">
    <text evidence="3 22">Belongs to the peptidase M1 family.</text>
</comment>
<keyword evidence="6" id="KW-0336">GPI-anchor</keyword>
<keyword evidence="5" id="KW-1003">Cell membrane</keyword>
<dbReference type="CDD" id="cd09601">
    <property type="entry name" value="M1_APN-Q_like"/>
    <property type="match status" value="1"/>
</dbReference>
<feature type="signal peptide" evidence="24">
    <location>
        <begin position="1"/>
        <end position="22"/>
    </location>
</feature>
<reference evidence="28 29" key="1">
    <citation type="submission" date="2020-11" db="EMBL/GenBank/DDBJ databases">
        <authorList>
            <person name="Wallbank WR R."/>
            <person name="Pardo Diaz C."/>
            <person name="Kozak K."/>
            <person name="Martin S."/>
            <person name="Jiggins C."/>
            <person name="Moest M."/>
            <person name="Warren A I."/>
            <person name="Generalovic N T."/>
            <person name="Byers J.R.P. K."/>
            <person name="Montejo-Kovacevich G."/>
            <person name="Yen C E."/>
        </authorList>
    </citation>
    <scope>NUCLEOTIDE SEQUENCE [LARGE SCALE GENOMIC DNA]</scope>
</reference>
<dbReference type="SUPFAM" id="SSF63737">
    <property type="entry name" value="Leukotriene A4 hydrolase N-terminal domain"/>
    <property type="match status" value="1"/>
</dbReference>
<dbReference type="Gene3D" id="2.60.40.1910">
    <property type="match status" value="1"/>
</dbReference>
<keyword evidence="14" id="KW-1133">Transmembrane helix</keyword>
<dbReference type="GO" id="GO:0005615">
    <property type="term" value="C:extracellular space"/>
    <property type="evidence" value="ECO:0007669"/>
    <property type="project" value="TreeGrafter"/>
</dbReference>
<feature type="binding site" evidence="20">
    <location>
        <position position="341"/>
    </location>
    <ligand>
        <name>Zn(2+)</name>
        <dbReference type="ChEBI" id="CHEBI:29105"/>
        <note>catalytic</note>
    </ligand>
</feature>
<accession>A0A7R8V0S2</accession>
<dbReference type="FunFam" id="2.60.40.1730:FF:000012">
    <property type="entry name" value="Aminopeptidase N"/>
    <property type="match status" value="1"/>
</dbReference>
<dbReference type="GO" id="GO:0005737">
    <property type="term" value="C:cytoplasm"/>
    <property type="evidence" value="ECO:0007669"/>
    <property type="project" value="TreeGrafter"/>
</dbReference>
<evidence type="ECO:0000256" key="19">
    <source>
        <dbReference type="PIRSR" id="PIRSR634016-1"/>
    </source>
</evidence>
<evidence type="ECO:0000256" key="10">
    <source>
        <dbReference type="ARBA" id="ARBA00022729"/>
    </source>
</evidence>
<feature type="domain" description="ERAP1-like C-terminal" evidence="26">
    <location>
        <begin position="576"/>
        <end position="880"/>
    </location>
</feature>
<dbReference type="InterPro" id="IPR050344">
    <property type="entry name" value="Peptidase_M1_aminopeptidases"/>
</dbReference>
<feature type="binding site" evidence="20">
    <location>
        <position position="360"/>
    </location>
    <ligand>
        <name>Zn(2+)</name>
        <dbReference type="ChEBI" id="CHEBI:29105"/>
        <note>catalytic</note>
    </ligand>
</feature>
<evidence type="ECO:0000256" key="12">
    <source>
        <dbReference type="ARBA" id="ARBA00022833"/>
    </source>
</evidence>
<feature type="domain" description="Aminopeptidase N-like N-terminal" evidence="27">
    <location>
        <begin position="46"/>
        <end position="233"/>
    </location>
</feature>
<dbReference type="InterPro" id="IPR014782">
    <property type="entry name" value="Peptidase_M1_dom"/>
</dbReference>
<keyword evidence="29" id="KW-1185">Reference proteome</keyword>
<keyword evidence="11 22" id="KW-0378">Hydrolase</keyword>
<keyword evidence="8" id="KW-0812">Transmembrane</keyword>
<feature type="binding site" evidence="20">
    <location>
        <position position="337"/>
    </location>
    <ligand>
        <name>Zn(2+)</name>
        <dbReference type="ChEBI" id="CHEBI:29105"/>
        <note>catalytic</note>
    </ligand>
</feature>
<dbReference type="Gene3D" id="2.60.40.1730">
    <property type="entry name" value="tricorn interacting facor f3 domain"/>
    <property type="match status" value="1"/>
</dbReference>
<keyword evidence="10 24" id="KW-0732">Signal</keyword>
<dbReference type="Pfam" id="PF11838">
    <property type="entry name" value="ERAP1_C"/>
    <property type="match status" value="1"/>
</dbReference>
<evidence type="ECO:0000256" key="21">
    <source>
        <dbReference type="PIRSR" id="PIRSR634016-4"/>
    </source>
</evidence>
<comment type="subcellular location">
    <subcellularLocation>
        <location evidence="2">Cell membrane</location>
        <topology evidence="2">Lipid-anchor</topology>
        <topology evidence="2">GPI-anchor</topology>
    </subcellularLocation>
    <subcellularLocation>
        <location evidence="1">Membrane</location>
        <topology evidence="1">Single-pass type II membrane protein</topology>
    </subcellularLocation>
</comment>
<evidence type="ECO:0000256" key="11">
    <source>
        <dbReference type="ARBA" id="ARBA00022801"/>
    </source>
</evidence>
<evidence type="ECO:0000256" key="1">
    <source>
        <dbReference type="ARBA" id="ARBA00004606"/>
    </source>
</evidence>
<keyword evidence="12 20" id="KW-0862">Zinc</keyword>
<evidence type="ECO:0000256" key="4">
    <source>
        <dbReference type="ARBA" id="ARBA00022438"/>
    </source>
</evidence>
<feature type="chain" id="PRO_5031526741" description="Aminopeptidase" evidence="24">
    <location>
        <begin position="23"/>
        <end position="966"/>
    </location>
</feature>
<keyword evidence="13" id="KW-0735">Signal-anchor</keyword>
<evidence type="ECO:0000256" key="9">
    <source>
        <dbReference type="ARBA" id="ARBA00022723"/>
    </source>
</evidence>
<dbReference type="Pfam" id="PF17900">
    <property type="entry name" value="Peptidase_M1_N"/>
    <property type="match status" value="1"/>
</dbReference>
<sequence>MWSLSVVCLVLPIFLVVSNVAAIPILPFNETRADDVGYRLPNNTRPVTYDIRLTTNIHREDLAFTGVAIIDLEILQSTSSIYLHARQIKVTSATIWLAWAESYTYPVTLTYDEVTEFLVAEVPAVLLPGGVYRLTLNYEGTLRTDGGGFYRQFYKNSLGENVYLATTQFESTNARHAFPCYDEPQKKAIFKISITHGSTYNAVSNMPVMKLTENNDGTTTTSFEPTTLMSTYLVAFTVSDYTYSRQMDRVEHRVYSKPNYEKQHQFALQTSIAVLNSLEDYLGFAYPLTKMDNVAIPSKGGAMENWGMVTYGEQYLLYDEEETTAAAKTTIATIIAHEFAHQWFGDLITPKWWTYTWLNEGFASLFEYVTTDEVYPEWDLMQAFVAEYLRSSLINDAQSNPRPMSAYAESPAGIAGLFNYVSYGKAGSVLRMFQHAFTEPTFQKALSAYQKQMRYQSATEDDLFQCFKDATYEDGIFNNNAVALDILLKTWTNQGGYPLITVTRDYSKGTFTIQQRPFDGTSSVGSTDKRTWWVPYNFATGSNPDFSSTNMAGYLSPNEQSAVVEQTAQKWTNDDWIVLNKQATSFYRVNYDAQNWALLANGLQADHKKIHKHNRAQLIEDAYRLILAEILEYDVLFELMSYLKSEEDYAPWANANSIFTTLDSYLAGDKEYRAYRFFVKRMAQNYFKTIGVDEKSSDAHLTRRIRGAIINLACRGNNAECLEASNKKLIQFAQYGNKIEANLRATITCTGMINGTEFDMNLMIQSLKTTEVQALRNNILQGLGCMRKVSLLKTYLKSIFDPASPLSNSEKLNILGYVVDKSVKGVEAAIEFLSENYQEYSKLSTTSDTVLLGVRSIALRIYTDERSALFETLLEKLKAAGSLDDTQLPSIRTMVTNNLAWTENNRHPIMSWMNKFYADNDGEKEEEEEEEEGGGNGGGGGDGAGSIIVSTGVLAFVAVSVLRTVL</sequence>
<proteinExistence type="inferred from homology"/>
<keyword evidence="16" id="KW-0472">Membrane</keyword>
<evidence type="ECO:0000256" key="8">
    <source>
        <dbReference type="ARBA" id="ARBA00022692"/>
    </source>
</evidence>
<evidence type="ECO:0000259" key="27">
    <source>
        <dbReference type="Pfam" id="PF17900"/>
    </source>
</evidence>
<dbReference type="InterPro" id="IPR001930">
    <property type="entry name" value="Peptidase_M1"/>
</dbReference>
<evidence type="ECO:0000313" key="29">
    <source>
        <dbReference type="Proteomes" id="UP000594454"/>
    </source>
</evidence>
<dbReference type="GO" id="GO:0042277">
    <property type="term" value="F:peptide binding"/>
    <property type="evidence" value="ECO:0007669"/>
    <property type="project" value="TreeGrafter"/>
</dbReference>
<dbReference type="PANTHER" id="PTHR11533:SF290">
    <property type="entry name" value="AMINOPEPTIDASE"/>
    <property type="match status" value="1"/>
</dbReference>
<evidence type="ECO:0000259" key="26">
    <source>
        <dbReference type="Pfam" id="PF11838"/>
    </source>
</evidence>
<evidence type="ECO:0000259" key="25">
    <source>
        <dbReference type="Pfam" id="PF01433"/>
    </source>
</evidence>
<evidence type="ECO:0000256" key="5">
    <source>
        <dbReference type="ARBA" id="ARBA00022475"/>
    </source>
</evidence>
<dbReference type="InterPro" id="IPR027268">
    <property type="entry name" value="Peptidase_M4/M1_CTD_sf"/>
</dbReference>
<keyword evidence="15 22" id="KW-0482">Metalloprotease</keyword>
<evidence type="ECO:0000256" key="18">
    <source>
        <dbReference type="ARBA" id="ARBA00023288"/>
    </source>
</evidence>
<name>A0A7R8V0S2_HERIL</name>
<dbReference type="InterPro" id="IPR024571">
    <property type="entry name" value="ERAP1-like_C_dom"/>
</dbReference>
<dbReference type="InterPro" id="IPR045357">
    <property type="entry name" value="Aminopeptidase_N-like_N"/>
</dbReference>
<dbReference type="PRINTS" id="PR00756">
    <property type="entry name" value="ALADIPTASE"/>
</dbReference>
<dbReference type="SUPFAM" id="SSF55486">
    <property type="entry name" value="Metalloproteases ('zincins'), catalytic domain"/>
    <property type="match status" value="1"/>
</dbReference>
<feature type="site" description="Transition state stabilizer" evidence="21">
    <location>
        <position position="423"/>
    </location>
</feature>
<dbReference type="Proteomes" id="UP000594454">
    <property type="component" value="Chromosome 5"/>
</dbReference>
<evidence type="ECO:0000256" key="17">
    <source>
        <dbReference type="ARBA" id="ARBA00023180"/>
    </source>
</evidence>
<dbReference type="FunFam" id="2.60.40.1910:FF:000008">
    <property type="entry name" value="Aminopeptidase"/>
    <property type="match status" value="1"/>
</dbReference>
<evidence type="ECO:0000256" key="20">
    <source>
        <dbReference type="PIRSR" id="PIRSR634016-3"/>
    </source>
</evidence>
<evidence type="ECO:0000256" key="15">
    <source>
        <dbReference type="ARBA" id="ARBA00023049"/>
    </source>
</evidence>
<evidence type="ECO:0000313" key="28">
    <source>
        <dbReference type="EMBL" id="CAD7089996.1"/>
    </source>
</evidence>
<keyword evidence="7 22" id="KW-0645">Protease</keyword>
<dbReference type="GO" id="GO:0098552">
    <property type="term" value="C:side of membrane"/>
    <property type="evidence" value="ECO:0007669"/>
    <property type="project" value="UniProtKB-KW"/>
</dbReference>
<dbReference type="OrthoDB" id="510539at2759"/>
<gene>
    <name evidence="28" type="ORF">HERILL_LOCUS12511</name>
</gene>
<keyword evidence="4 22" id="KW-0031">Aminopeptidase</keyword>
<keyword evidence="9 20" id="KW-0479">Metal-binding</keyword>
<feature type="compositionally biased region" description="Acidic residues" evidence="23">
    <location>
        <begin position="920"/>
        <end position="933"/>
    </location>
</feature>
<dbReference type="GO" id="GO:0043171">
    <property type="term" value="P:peptide catabolic process"/>
    <property type="evidence" value="ECO:0007669"/>
    <property type="project" value="TreeGrafter"/>
</dbReference>
<dbReference type="GO" id="GO:0070006">
    <property type="term" value="F:metalloaminopeptidase activity"/>
    <property type="evidence" value="ECO:0007669"/>
    <property type="project" value="TreeGrafter"/>
</dbReference>
<protein>
    <recommendedName>
        <fullName evidence="22">Aminopeptidase</fullName>
        <ecNumber evidence="22">3.4.11.-</ecNumber>
    </recommendedName>
</protein>
<evidence type="ECO:0000256" key="6">
    <source>
        <dbReference type="ARBA" id="ARBA00022622"/>
    </source>
</evidence>
<feature type="region of interest" description="Disordered" evidence="23">
    <location>
        <begin position="920"/>
        <end position="942"/>
    </location>
</feature>
<dbReference type="FunFam" id="1.10.390.10:FF:000013">
    <property type="entry name" value="Aminopeptidase N"/>
    <property type="match status" value="1"/>
</dbReference>
<feature type="active site" description="Proton acceptor" evidence="19">
    <location>
        <position position="338"/>
    </location>
</feature>
<dbReference type="Gene3D" id="1.25.50.20">
    <property type="match status" value="1"/>
</dbReference>
<dbReference type="AlphaFoldDB" id="A0A7R8V0S2"/>
<evidence type="ECO:0000256" key="7">
    <source>
        <dbReference type="ARBA" id="ARBA00022670"/>
    </source>
</evidence>
<dbReference type="GO" id="GO:0008270">
    <property type="term" value="F:zinc ion binding"/>
    <property type="evidence" value="ECO:0007669"/>
    <property type="project" value="UniProtKB-UniRule"/>
</dbReference>
<dbReference type="Pfam" id="PF01433">
    <property type="entry name" value="Peptidase_M1"/>
    <property type="match status" value="1"/>
</dbReference>